<feature type="compositionally biased region" description="Low complexity" evidence="1">
    <location>
        <begin position="70"/>
        <end position="81"/>
    </location>
</feature>
<evidence type="ECO:0000256" key="1">
    <source>
        <dbReference type="SAM" id="MobiDB-lite"/>
    </source>
</evidence>
<dbReference type="EMBL" id="JAOTPV010000037">
    <property type="protein sequence ID" value="KAJ4468267.1"/>
    <property type="molecule type" value="Genomic_DNA"/>
</dbReference>
<comment type="caution">
    <text evidence="2">The sequence shown here is derived from an EMBL/GenBank/DDBJ whole genome shotgun (WGS) entry which is preliminary data.</text>
</comment>
<feature type="compositionally biased region" description="Low complexity" evidence="1">
    <location>
        <begin position="355"/>
        <end position="365"/>
    </location>
</feature>
<proteinExistence type="predicted"/>
<reference evidence="2" key="1">
    <citation type="submission" date="2022-08" db="EMBL/GenBank/DDBJ databases">
        <title>A Global Phylogenomic Analysis of the Shiitake Genus Lentinula.</title>
        <authorList>
            <consortium name="DOE Joint Genome Institute"/>
            <person name="Sierra-Patev S."/>
            <person name="Min B."/>
            <person name="Naranjo-Ortiz M."/>
            <person name="Looney B."/>
            <person name="Konkel Z."/>
            <person name="Slot J.C."/>
            <person name="Sakamoto Y."/>
            <person name="Steenwyk J.L."/>
            <person name="Rokas A."/>
            <person name="Carro J."/>
            <person name="Camarero S."/>
            <person name="Ferreira P."/>
            <person name="Molpeceres G."/>
            <person name="Ruiz-Duenas F.J."/>
            <person name="Serrano A."/>
            <person name="Henrissat B."/>
            <person name="Drula E."/>
            <person name="Hughes K.W."/>
            <person name="Mata J.L."/>
            <person name="Ishikawa N.K."/>
            <person name="Vargas-Isla R."/>
            <person name="Ushijima S."/>
            <person name="Smith C.A."/>
            <person name="Ahrendt S."/>
            <person name="Andreopoulos W."/>
            <person name="He G."/>
            <person name="Labutti K."/>
            <person name="Lipzen A."/>
            <person name="Ng V."/>
            <person name="Riley R."/>
            <person name="Sandor L."/>
            <person name="Barry K."/>
            <person name="Martinez A.T."/>
            <person name="Xiao Y."/>
            <person name="Gibbons J.G."/>
            <person name="Terashima K."/>
            <person name="Grigoriev I.V."/>
            <person name="Hibbett D.S."/>
        </authorList>
    </citation>
    <scope>NUCLEOTIDE SEQUENCE</scope>
    <source>
        <strain evidence="2">JLM2183</strain>
    </source>
</reference>
<feature type="region of interest" description="Disordered" evidence="1">
    <location>
        <begin position="67"/>
        <end position="87"/>
    </location>
</feature>
<gene>
    <name evidence="2" type="ORF">J3R30DRAFT_3560508</name>
</gene>
<sequence>MVDPDFVFSHASQNQCTPALSPANSRSEAMASFSPYDIQDHSTPHMKTRVAVRDRTPHRFQVIPLKDAKQSSSVSQVPKQSTPLSNARKGLKDVTNFQDTTPRGSPMVAMGKRSCLDIKREYKLPSPRLIKDTQPQSVLDHQAFLKPETPPVSPLSHLELHSKCSLPTPCVTVRPLNIVKRSRCGNGSGPSLTKLRPPTVQRLIAQDASNPHTTVIIPTTTTASASTIPTFDFLNSPAESTLTLSKSRRRSRSSNALLTSKLPTSSVHTRLNSKQSEVDESPKSFTTVSNPTTPTICQQRGISSTTNTALGPPYLGTKDAVCAPSASLTSVSEGIQMTSRFLKWRRTSKFKYLDSPSTTSTTSPTKTLESCIPSTKPKAPFHSRTLNLAMLKPRHGIAHSVDIVLNPRFLQAPQTRQYQDVRNVFSQYDGLLKTEIATSRKSVEAIPSTLPRRRSTHKSKIPSKRHAIYTQSLYVGKAEKDSNDYLRALSEGTVCPTSLRRAQNPAPVPADYEDTSAPSHSLESILQVYRDAVKQEGLHSRSYSMGLPTSHSEPTLHDISSRSLAVAYTGVAPFRETRPKPPEGSVSSSSLASIYSQDSWVSGSTQSDTTATFSEPKIGHKRGHHPIVWELLEKLESAQRTWVWDAGLDMF</sequence>
<keyword evidence="3" id="KW-1185">Reference proteome</keyword>
<organism evidence="2 3">
    <name type="scientific">Lentinula aciculospora</name>
    <dbReference type="NCBI Taxonomy" id="153920"/>
    <lineage>
        <taxon>Eukaryota</taxon>
        <taxon>Fungi</taxon>
        <taxon>Dikarya</taxon>
        <taxon>Basidiomycota</taxon>
        <taxon>Agaricomycotina</taxon>
        <taxon>Agaricomycetes</taxon>
        <taxon>Agaricomycetidae</taxon>
        <taxon>Agaricales</taxon>
        <taxon>Marasmiineae</taxon>
        <taxon>Omphalotaceae</taxon>
        <taxon>Lentinula</taxon>
    </lineage>
</organism>
<feature type="region of interest" description="Disordered" evidence="1">
    <location>
        <begin position="243"/>
        <end position="299"/>
    </location>
</feature>
<feature type="compositionally biased region" description="Polar residues" evidence="1">
    <location>
        <begin position="261"/>
        <end position="275"/>
    </location>
</feature>
<dbReference type="Proteomes" id="UP001150266">
    <property type="component" value="Unassembled WGS sequence"/>
</dbReference>
<protein>
    <submittedName>
        <fullName evidence="2">Uncharacterized protein</fullName>
    </submittedName>
</protein>
<dbReference type="OrthoDB" id="2984700at2759"/>
<dbReference type="AlphaFoldDB" id="A0A9W8ZWN9"/>
<evidence type="ECO:0000313" key="3">
    <source>
        <dbReference type="Proteomes" id="UP001150266"/>
    </source>
</evidence>
<evidence type="ECO:0000313" key="2">
    <source>
        <dbReference type="EMBL" id="KAJ4468267.1"/>
    </source>
</evidence>
<feature type="region of interest" description="Disordered" evidence="1">
    <location>
        <begin position="354"/>
        <end position="376"/>
    </location>
</feature>
<feature type="compositionally biased region" description="Polar residues" evidence="1">
    <location>
        <begin position="283"/>
        <end position="299"/>
    </location>
</feature>
<name>A0A9W8ZWN9_9AGAR</name>
<accession>A0A9W8ZWN9</accession>